<dbReference type="InterPro" id="IPR045851">
    <property type="entry name" value="AMP-bd_C_sf"/>
</dbReference>
<feature type="domain" description="AMP-binding enzyme C-terminal" evidence="3">
    <location>
        <begin position="411"/>
        <end position="486"/>
    </location>
</feature>
<gene>
    <name evidence="4" type="ORF">GCM10022279_15330</name>
</gene>
<feature type="region of interest" description="Disordered" evidence="1">
    <location>
        <begin position="499"/>
        <end position="522"/>
    </location>
</feature>
<evidence type="ECO:0000313" key="4">
    <source>
        <dbReference type="EMBL" id="GAA3992965.1"/>
    </source>
</evidence>
<dbReference type="PANTHER" id="PTHR43767">
    <property type="entry name" value="LONG-CHAIN-FATTY-ACID--COA LIGASE"/>
    <property type="match status" value="1"/>
</dbReference>
<reference evidence="5" key="1">
    <citation type="journal article" date="2019" name="Int. J. Syst. Evol. Microbiol.">
        <title>The Global Catalogue of Microorganisms (GCM) 10K type strain sequencing project: providing services to taxonomists for standard genome sequencing and annotation.</title>
        <authorList>
            <consortium name="The Broad Institute Genomics Platform"/>
            <consortium name="The Broad Institute Genome Sequencing Center for Infectious Disease"/>
            <person name="Wu L."/>
            <person name="Ma J."/>
        </authorList>
    </citation>
    <scope>NUCLEOTIDE SEQUENCE [LARGE SCALE GENOMIC DNA]</scope>
    <source>
        <strain evidence="5">JCM 17561</strain>
    </source>
</reference>
<evidence type="ECO:0000313" key="5">
    <source>
        <dbReference type="Proteomes" id="UP001501627"/>
    </source>
</evidence>
<organism evidence="4 5">
    <name type="scientific">Comamonas faecalis</name>
    <dbReference type="NCBI Taxonomy" id="1387849"/>
    <lineage>
        <taxon>Bacteria</taxon>
        <taxon>Pseudomonadati</taxon>
        <taxon>Pseudomonadota</taxon>
        <taxon>Betaproteobacteria</taxon>
        <taxon>Burkholderiales</taxon>
        <taxon>Comamonadaceae</taxon>
        <taxon>Comamonas</taxon>
    </lineage>
</organism>
<evidence type="ECO:0000259" key="3">
    <source>
        <dbReference type="Pfam" id="PF13193"/>
    </source>
</evidence>
<dbReference type="InterPro" id="IPR050237">
    <property type="entry name" value="ATP-dep_AMP-bd_enzyme"/>
</dbReference>
<accession>A0ABP7R5T2</accession>
<evidence type="ECO:0000259" key="2">
    <source>
        <dbReference type="Pfam" id="PF00501"/>
    </source>
</evidence>
<dbReference type="Pfam" id="PF00501">
    <property type="entry name" value="AMP-binding"/>
    <property type="match status" value="1"/>
</dbReference>
<dbReference type="InterPro" id="IPR025110">
    <property type="entry name" value="AMP-bd_C"/>
</dbReference>
<dbReference type="Gene3D" id="3.40.50.12780">
    <property type="entry name" value="N-terminal domain of ligase-like"/>
    <property type="match status" value="1"/>
</dbReference>
<dbReference type="InterPro" id="IPR042099">
    <property type="entry name" value="ANL_N_sf"/>
</dbReference>
<dbReference type="SUPFAM" id="SSF56801">
    <property type="entry name" value="Acetyl-CoA synthetase-like"/>
    <property type="match status" value="1"/>
</dbReference>
<dbReference type="InterPro" id="IPR000873">
    <property type="entry name" value="AMP-dep_synth/lig_dom"/>
</dbReference>
<keyword evidence="5" id="KW-1185">Reference proteome</keyword>
<dbReference type="RefSeq" id="WP_103044658.1">
    <property type="nucleotide sequence ID" value="NZ_BAABBP010000011.1"/>
</dbReference>
<evidence type="ECO:0000256" key="1">
    <source>
        <dbReference type="SAM" id="MobiDB-lite"/>
    </source>
</evidence>
<dbReference type="Pfam" id="PF13193">
    <property type="entry name" value="AMP-binding_C"/>
    <property type="match status" value="1"/>
</dbReference>
<dbReference type="EMBL" id="BAABBP010000011">
    <property type="protein sequence ID" value="GAA3992965.1"/>
    <property type="molecule type" value="Genomic_DNA"/>
</dbReference>
<name>A0ABP7R5T2_9BURK</name>
<comment type="caution">
    <text evidence="4">The sequence shown here is derived from an EMBL/GenBank/DDBJ whole genome shotgun (WGS) entry which is preliminary data.</text>
</comment>
<dbReference type="PANTHER" id="PTHR43767:SF1">
    <property type="entry name" value="NONRIBOSOMAL PEPTIDE SYNTHASE PES1 (EUROFUNG)-RELATED"/>
    <property type="match status" value="1"/>
</dbReference>
<protein>
    <submittedName>
        <fullName evidence="4">AMP-binding protein</fullName>
    </submittedName>
</protein>
<proteinExistence type="predicted"/>
<dbReference type="Gene3D" id="3.30.300.30">
    <property type="match status" value="1"/>
</dbReference>
<dbReference type="CDD" id="cd17631">
    <property type="entry name" value="FACL_FadD13-like"/>
    <property type="match status" value="1"/>
</dbReference>
<feature type="domain" description="AMP-dependent synthetase/ligase" evidence="2">
    <location>
        <begin position="9"/>
        <end position="361"/>
    </location>
</feature>
<sequence length="522" mass="56036">MVSVTSSVAWWARTQPERLALVYGGQRLTYAHLQQRVAHAAAMLQAQGVAAGDVVALLMKNSAAFLELSLAVAHVGAVLLPVNYRLGAEEVGYIAGHAGVKLLFVDEELQASVPAGLAAVPVDAAAQGDSRLLYPQAVPQASAPHAATPGTLYRLMYTSGTTDRPKGVMHTYGNMAWKCLDHITALGIGRDDRLLVVGPLYHVGAYDLPGVALWLAGGALVLERDFDAERALALIEREQVTGAWMAPVMLNRCLSSPARSAHALDSLKWVIGGGERTPEERIREFSGVFRRARYIDAYGLTESCSGDTLMEAGRELEKIGSTGRALAHVQLAIMDDAGQQLPPGSEGEICLRGPKVTRGYWRDEAKTRASFFGDWFRTGDVGYLDAEGFLYLTDRKKDMIISGGENIASSEVERVLHQLPQVAEAAVIGVPDARWGERVAAVVVLRPGTGLTLDELRAHCAGRLGGFKTPKQLELREALPRNPSGKVLKRVLRDELARQPGATASSAPAGLAGGISNEDVRR</sequence>
<dbReference type="Proteomes" id="UP001501627">
    <property type="component" value="Unassembled WGS sequence"/>
</dbReference>